<evidence type="ECO:0000259" key="2">
    <source>
        <dbReference type="Pfam" id="PF01051"/>
    </source>
</evidence>
<comment type="similarity">
    <text evidence="1">Belongs to the initiator RepB protein family.</text>
</comment>
<organism evidence="4">
    <name type="scientific">Acinetobacter baumannii</name>
    <dbReference type="NCBI Taxonomy" id="470"/>
    <lineage>
        <taxon>Bacteria</taxon>
        <taxon>Pseudomonadati</taxon>
        <taxon>Pseudomonadota</taxon>
        <taxon>Gammaproteobacteria</taxon>
        <taxon>Moraxellales</taxon>
        <taxon>Moraxellaceae</taxon>
        <taxon>Acinetobacter</taxon>
        <taxon>Acinetobacter calcoaceticus/baumannii complex</taxon>
    </lineage>
</organism>
<accession>A0A646LZN5</accession>
<dbReference type="InterPro" id="IPR000525">
    <property type="entry name" value="Initiator_Rep_WH1"/>
</dbReference>
<evidence type="ECO:0000313" key="3">
    <source>
        <dbReference type="EMBL" id="MQR51210.1"/>
    </source>
</evidence>
<evidence type="ECO:0000256" key="1">
    <source>
        <dbReference type="ARBA" id="ARBA00038283"/>
    </source>
</evidence>
<protein>
    <submittedName>
        <fullName evidence="3">RepB family plasmid replication initiator protein</fullName>
    </submittedName>
    <submittedName>
        <fullName evidence="4">Replication initiation protein</fullName>
    </submittedName>
</protein>
<sequence>MYLIVLNYITIVMNKYQIDLKKHYPKDWIVLQNKVLECFRGMSLDEKRLLILATPLARTTNVSASESIFISAEEFATACGIDKSTAYTALEAASDKIFNRFFSYVSDDNKRVKVRWTYKTEYGDGGSDIYFTDDVLLMLRTFDELNPYTKYKKEIVLKLKLDYSLDLYHLAKKHQKMTEFSMTLEDLFEQLGLPESYKDLSNLKRVFLHPTIKEINKQTEIELDYENLKKGKKVIGFKFFVKEKPKATKIIEIQDEVFPKLSEAQISKYSSMLSQDSTLSKLSNFPDYNSFAFWLAGILRDPKSVKEATAKKVFKALRENTDFRK</sequence>
<dbReference type="Gene3D" id="1.10.10.10">
    <property type="entry name" value="Winged helix-like DNA-binding domain superfamily/Winged helix DNA-binding domain"/>
    <property type="match status" value="2"/>
</dbReference>
<dbReference type="EMBL" id="WIOC01000032">
    <property type="protein sequence ID" value="MQR51210.1"/>
    <property type="molecule type" value="Genomic_DNA"/>
</dbReference>
<gene>
    <name evidence="3" type="ORF">F2P40_18100</name>
    <name evidence="4" type="ORF">F4T87_18130</name>
</gene>
<dbReference type="GO" id="GO:0006270">
    <property type="term" value="P:DNA replication initiation"/>
    <property type="evidence" value="ECO:0007669"/>
    <property type="project" value="InterPro"/>
</dbReference>
<dbReference type="AlphaFoldDB" id="A0A646LZN5"/>
<dbReference type="InterPro" id="IPR036390">
    <property type="entry name" value="WH_DNA-bd_sf"/>
</dbReference>
<reference evidence="4" key="1">
    <citation type="submission" date="2019-09" db="EMBL/GenBank/DDBJ databases">
        <title>Distinct mechanisms of dissemination of NDM-1 metallo-beta-betalactamase in Acinetobacter species spp. in Argentina.</title>
        <authorList>
            <person name="Maria R.S."/>
            <person name="Adams M.D."/>
        </authorList>
    </citation>
    <scope>NUCLEOTIDE SEQUENCE</scope>
    <source>
        <strain evidence="4">AMA3</strain>
    </source>
</reference>
<dbReference type="GO" id="GO:0003887">
    <property type="term" value="F:DNA-directed DNA polymerase activity"/>
    <property type="evidence" value="ECO:0007669"/>
    <property type="project" value="InterPro"/>
</dbReference>
<comment type="caution">
    <text evidence="4">The sequence shown here is derived from an EMBL/GenBank/DDBJ whole genome shotgun (WGS) entry which is preliminary data.</text>
</comment>
<name>A0A646LZN5_ACIBA</name>
<dbReference type="SUPFAM" id="SSF46785">
    <property type="entry name" value="Winged helix' DNA-binding domain"/>
    <property type="match status" value="2"/>
</dbReference>
<dbReference type="Proteomes" id="UP000461234">
    <property type="component" value="Unassembled WGS sequence"/>
</dbReference>
<dbReference type="InterPro" id="IPR036388">
    <property type="entry name" value="WH-like_DNA-bd_sf"/>
</dbReference>
<evidence type="ECO:0000313" key="4">
    <source>
        <dbReference type="EMBL" id="MQZ28909.1"/>
    </source>
</evidence>
<reference evidence="3 5" key="2">
    <citation type="submission" date="2019-10" db="EMBL/GenBank/DDBJ databases">
        <title>Genetic environment of the oxa23 gene and comparative analysis of carbapenem resistant Acinetobacter baumannii isolates belonging to global clone 1, lineage 2 recovered in a burns hospital outbreak in 2012-2013.</title>
        <authorList>
            <person name="Douraghi M."/>
            <person name="Aris P."/>
            <person name="Kenyon J."/>
            <person name="Hamidian M."/>
        </authorList>
    </citation>
    <scope>NUCLEOTIDE SEQUENCE [LARGE SCALE GENOMIC DNA]</scope>
    <source>
        <strain evidence="3 5">ABS103</strain>
    </source>
</reference>
<dbReference type="EMBL" id="VYTF01000031">
    <property type="protein sequence ID" value="MQZ28909.1"/>
    <property type="molecule type" value="Genomic_DNA"/>
</dbReference>
<dbReference type="Pfam" id="PF01051">
    <property type="entry name" value="Rep3_N"/>
    <property type="match status" value="1"/>
</dbReference>
<evidence type="ECO:0000313" key="5">
    <source>
        <dbReference type="Proteomes" id="UP000461234"/>
    </source>
</evidence>
<proteinExistence type="inferred from homology"/>
<feature type="domain" description="Initiator Rep protein WH1" evidence="2">
    <location>
        <begin position="29"/>
        <end position="172"/>
    </location>
</feature>
<dbReference type="Pfam" id="PF21205">
    <property type="entry name" value="Rep3_C"/>
    <property type="match status" value="1"/>
</dbReference>